<evidence type="ECO:0000256" key="9">
    <source>
        <dbReference type="ARBA" id="ARBA00023163"/>
    </source>
</evidence>
<keyword evidence="4 11" id="KW-0479">Metal-binding</keyword>
<feature type="non-terminal residue" evidence="15">
    <location>
        <position position="532"/>
    </location>
</feature>
<keyword evidence="9" id="KW-0804">Transcription</keyword>
<comment type="subcellular location">
    <subcellularLocation>
        <location evidence="1">Nucleus</location>
    </subcellularLocation>
</comment>
<dbReference type="Proteomes" id="UP000053875">
    <property type="component" value="Unassembled WGS sequence"/>
</dbReference>
<feature type="non-terminal residue" evidence="15">
    <location>
        <position position="1"/>
    </location>
</feature>
<feature type="binding site" evidence="11">
    <location>
        <position position="256"/>
    </location>
    <ligand>
        <name>Zn(2+)</name>
        <dbReference type="ChEBI" id="CHEBI:29105"/>
    </ligand>
</feature>
<dbReference type="Pfam" id="PF00870">
    <property type="entry name" value="P53"/>
    <property type="match status" value="1"/>
</dbReference>
<dbReference type="EMBL" id="KL215155">
    <property type="protein sequence ID" value="KFV63531.1"/>
    <property type="molecule type" value="Genomic_DNA"/>
</dbReference>
<dbReference type="PANTHER" id="PTHR11447:SF21">
    <property type="entry name" value="TUMOR PROTEIN P73"/>
    <property type="match status" value="1"/>
</dbReference>
<dbReference type="InterPro" id="IPR002117">
    <property type="entry name" value="p53_tumour_suppressor"/>
</dbReference>
<dbReference type="GO" id="GO:0000978">
    <property type="term" value="F:RNA polymerase II cis-regulatory region sequence-specific DNA binding"/>
    <property type="evidence" value="ECO:0007669"/>
    <property type="project" value="TreeGrafter"/>
</dbReference>
<feature type="compositionally biased region" description="Low complexity" evidence="13">
    <location>
        <begin position="314"/>
        <end position="325"/>
    </location>
</feature>
<feature type="binding site" evidence="11">
    <location>
        <position position="191"/>
    </location>
    <ligand>
        <name>Zn(2+)</name>
        <dbReference type="ChEBI" id="CHEBI:29105"/>
    </ligand>
</feature>
<keyword evidence="5 11" id="KW-0862">Zinc</keyword>
<dbReference type="SUPFAM" id="SSF47769">
    <property type="entry name" value="SAM/Pointed domain"/>
    <property type="match status" value="1"/>
</dbReference>
<evidence type="ECO:0000256" key="3">
    <source>
        <dbReference type="ARBA" id="ARBA00022703"/>
    </source>
</evidence>
<dbReference type="InterPro" id="IPR008967">
    <property type="entry name" value="p53-like_TF_DNA-bd_sf"/>
</dbReference>
<evidence type="ECO:0000313" key="15">
    <source>
        <dbReference type="EMBL" id="KFV63531.1"/>
    </source>
</evidence>
<evidence type="ECO:0000256" key="11">
    <source>
        <dbReference type="PIRSR" id="PIRSR602117-1"/>
    </source>
</evidence>
<evidence type="ECO:0000256" key="5">
    <source>
        <dbReference type="ARBA" id="ARBA00022833"/>
    </source>
</evidence>
<dbReference type="InterPro" id="IPR011615">
    <property type="entry name" value="p53_DNA-bd"/>
</dbReference>
<dbReference type="PANTHER" id="PTHR11447">
    <property type="entry name" value="CELLULAR TUMOR ANTIGEN P53"/>
    <property type="match status" value="1"/>
</dbReference>
<dbReference type="Gene3D" id="1.10.150.50">
    <property type="entry name" value="Transcription Factor, Ets-1"/>
    <property type="match status" value="1"/>
</dbReference>
<evidence type="ECO:0000256" key="13">
    <source>
        <dbReference type="SAM" id="MobiDB-lite"/>
    </source>
</evidence>
<dbReference type="PRINTS" id="PR00386">
    <property type="entry name" value="P53SUPPRESSR"/>
</dbReference>
<dbReference type="InterPro" id="IPR057064">
    <property type="entry name" value="P53_central_site"/>
</dbReference>
<feature type="region of interest" description="Disordered" evidence="13">
    <location>
        <begin position="79"/>
        <end position="123"/>
    </location>
</feature>
<dbReference type="GO" id="GO:0000981">
    <property type="term" value="F:DNA-binding transcription factor activity, RNA polymerase II-specific"/>
    <property type="evidence" value="ECO:0007669"/>
    <property type="project" value="TreeGrafter"/>
</dbReference>
<dbReference type="GO" id="GO:0005634">
    <property type="term" value="C:nucleus"/>
    <property type="evidence" value="ECO:0007669"/>
    <property type="project" value="UniProtKB-SubCell"/>
</dbReference>
<keyword evidence="8" id="KW-0010">Activator</keyword>
<feature type="binding site" evidence="11">
    <location>
        <position position="260"/>
    </location>
    <ligand>
        <name>Zn(2+)</name>
        <dbReference type="ChEBI" id="CHEBI:29105"/>
    </ligand>
</feature>
<accession>A0A093I9U7</accession>
<dbReference type="PROSITE" id="PS00348">
    <property type="entry name" value="P53"/>
    <property type="match status" value="1"/>
</dbReference>
<dbReference type="AlphaFoldDB" id="A0A093I9U7"/>
<evidence type="ECO:0000256" key="6">
    <source>
        <dbReference type="ARBA" id="ARBA00023015"/>
    </source>
</evidence>
<keyword evidence="10" id="KW-0539">Nucleus</keyword>
<evidence type="ECO:0000256" key="8">
    <source>
        <dbReference type="ARBA" id="ARBA00023159"/>
    </source>
</evidence>
<proteinExistence type="inferred from homology"/>
<feature type="region of interest" description="Disordered" evidence="13">
    <location>
        <begin position="314"/>
        <end position="342"/>
    </location>
</feature>
<dbReference type="InterPro" id="IPR012346">
    <property type="entry name" value="p53/RUNT-type_TF_DNA-bd_sf"/>
</dbReference>
<evidence type="ECO:0000259" key="14">
    <source>
        <dbReference type="Pfam" id="PF00870"/>
    </source>
</evidence>
<keyword evidence="16" id="KW-1185">Reference proteome</keyword>
<dbReference type="InterPro" id="IPR013761">
    <property type="entry name" value="SAM/pointed_sf"/>
</dbReference>
<comment type="similarity">
    <text evidence="2">Belongs to the p53 family.</text>
</comment>
<organism evidence="15 16">
    <name type="scientific">Dryobates pubescens</name>
    <name type="common">Downy woodpecker</name>
    <name type="synonym">Picoides pubescens</name>
    <dbReference type="NCBI Taxonomy" id="118200"/>
    <lineage>
        <taxon>Eukaryota</taxon>
        <taxon>Metazoa</taxon>
        <taxon>Chordata</taxon>
        <taxon>Craniata</taxon>
        <taxon>Vertebrata</taxon>
        <taxon>Euteleostomi</taxon>
        <taxon>Archelosauria</taxon>
        <taxon>Archosauria</taxon>
        <taxon>Dinosauria</taxon>
        <taxon>Saurischia</taxon>
        <taxon>Theropoda</taxon>
        <taxon>Coelurosauria</taxon>
        <taxon>Aves</taxon>
        <taxon>Neognathae</taxon>
        <taxon>Neoaves</taxon>
        <taxon>Telluraves</taxon>
        <taxon>Coraciimorphae</taxon>
        <taxon>Piciformes</taxon>
        <taxon>Picidae</taxon>
        <taxon>Dryobates</taxon>
    </lineage>
</organism>
<gene>
    <name evidence="15" type="ORF">N307_06564</name>
</gene>
<evidence type="ECO:0000256" key="7">
    <source>
        <dbReference type="ARBA" id="ARBA00023125"/>
    </source>
</evidence>
<dbReference type="GO" id="GO:0046872">
    <property type="term" value="F:metal ion binding"/>
    <property type="evidence" value="ECO:0007669"/>
    <property type="project" value="UniProtKB-KW"/>
</dbReference>
<dbReference type="SUPFAM" id="SSF49417">
    <property type="entry name" value="p53-like transcription factors"/>
    <property type="match status" value="2"/>
</dbReference>
<evidence type="ECO:0000256" key="12">
    <source>
        <dbReference type="PIRSR" id="PIRSR602117-2"/>
    </source>
</evidence>
<dbReference type="Gene3D" id="2.60.40.720">
    <property type="match status" value="2"/>
</dbReference>
<keyword evidence="6" id="KW-0805">Transcription regulation</keyword>
<feature type="domain" description="p53 DNA-binding" evidence="14">
    <location>
        <begin position="241"/>
        <end position="306"/>
    </location>
</feature>
<evidence type="ECO:0000313" key="16">
    <source>
        <dbReference type="Proteomes" id="UP000053875"/>
    </source>
</evidence>
<name>A0A093I9U7_DRYPU</name>
<dbReference type="GO" id="GO:0006915">
    <property type="term" value="P:apoptotic process"/>
    <property type="evidence" value="ECO:0007669"/>
    <property type="project" value="UniProtKB-KW"/>
</dbReference>
<protein>
    <submittedName>
        <fullName evidence="15">Tumor protein p73</fullName>
    </submittedName>
</protein>
<dbReference type="STRING" id="118200.A0A093I9U7"/>
<keyword evidence="7" id="KW-0238">DNA-binding</keyword>
<evidence type="ECO:0000256" key="2">
    <source>
        <dbReference type="ARBA" id="ARBA00006167"/>
    </source>
</evidence>
<evidence type="ECO:0000256" key="4">
    <source>
        <dbReference type="ARBA" id="ARBA00022723"/>
    </source>
</evidence>
<evidence type="ECO:0000256" key="10">
    <source>
        <dbReference type="ARBA" id="ARBA00023242"/>
    </source>
</evidence>
<feature type="site" description="Interaction with DNA" evidence="12">
    <location>
        <position position="140"/>
    </location>
</feature>
<feature type="compositionally biased region" description="Polar residues" evidence="13">
    <location>
        <begin position="79"/>
        <end position="109"/>
    </location>
</feature>
<comment type="cofactor">
    <cofactor evidence="11">
        <name>Zn(2+)</name>
        <dbReference type="ChEBI" id="CHEBI:29105"/>
    </cofactor>
    <text evidence="11">Binds 1 zinc ion per subunit.</text>
</comment>
<keyword evidence="3" id="KW-0053">Apoptosis</keyword>
<evidence type="ECO:0000256" key="1">
    <source>
        <dbReference type="ARBA" id="ARBA00004123"/>
    </source>
</evidence>
<reference evidence="15 16" key="1">
    <citation type="submission" date="2014-04" db="EMBL/GenBank/DDBJ databases">
        <title>Genome evolution of avian class.</title>
        <authorList>
            <person name="Zhang G."/>
            <person name="Li C."/>
        </authorList>
    </citation>
    <scope>NUCLEOTIDE SEQUENCE [LARGE SCALE GENOMIC DNA]</scope>
    <source>
        <strain evidence="15">BGI_N307</strain>
    </source>
</reference>
<sequence length="532" mass="57315">VKMSQASPADEGTTFEHLWSTLEPDSTYFDLPAASHTGSSEGSNRAEVTMDVFQMRSMNDSVMSQFNLLNSSMDQSIGSRAASTSPYSSEHTSNVPTHSPYSQPSSTFDAMSPAPVIPSNTDYPGPHHFEVTFQQSSTAKSATWTVSCTFFSPSLRGCLLLLLPGLGWLPAAPRRCWDVHSPASQPQTPLCSPQELGRAGYRAATIPAAAQLVLPGCQPHARECQPVPSPRPRSVPALPPGQVGTEFTTILYNFMCNSSCVGGMNRRPILIIITLETRDGQGLGRRAFEGRICACPGRERKADEDHFREQQALSESAAKSGAASKRAFKQSPQGMPALGTGVKKRRQGEEELYYVPVKIVPHCQPKPPLCSLRPFPLLLSSVPLQKSQTPSRLRPPRRELWRARRSQLQTPSSYGPVLSPMGKAHAGGINKLPSVNQLVGQAAQHSSSSTPGLGPMGAGMLNSHPLQPNGEMNGGHSSQAMVSGSHCTPPPPYNPDPSLLSLLTGLGCPNCIDYFTSQGLQNIYHLQNLSIE</sequence>